<evidence type="ECO:0000313" key="4">
    <source>
        <dbReference type="Proteomes" id="UP001231189"/>
    </source>
</evidence>
<evidence type="ECO:0000313" key="3">
    <source>
        <dbReference type="EMBL" id="KAK1629721.1"/>
    </source>
</evidence>
<evidence type="ECO:0000256" key="1">
    <source>
        <dbReference type="SAM" id="MobiDB-lite"/>
    </source>
</evidence>
<feature type="region of interest" description="Disordered" evidence="1">
    <location>
        <begin position="130"/>
        <end position="173"/>
    </location>
</feature>
<sequence length="196" mass="19846">MIISGSSAVAALLVALLACATAGDTAASVCDGVSCGIGTCNELPPLLPSTYECDCYPGWSRLVPILTSSPCYIPTSCLVMDCGPEGTCVEEQDKPLRCRCNSGATNMLNDPSLPCTKNCVIGKDGCPVKDPPPPTPAPQSAAAPPSSSSTARPENGQDSSGPTAPSSTQSNPGSVSLPNLLLPLLLLASHAALYIV</sequence>
<feature type="signal peptide" evidence="2">
    <location>
        <begin position="1"/>
        <end position="27"/>
    </location>
</feature>
<proteinExistence type="predicted"/>
<dbReference type="PANTHER" id="PTHR33881:SF19">
    <property type="entry name" value="OS10G0419700 PROTEIN"/>
    <property type="match status" value="1"/>
</dbReference>
<evidence type="ECO:0000256" key="2">
    <source>
        <dbReference type="SAM" id="SignalP"/>
    </source>
</evidence>
<comment type="caution">
    <text evidence="3">The sequence shown here is derived from an EMBL/GenBank/DDBJ whole genome shotgun (WGS) entry which is preliminary data.</text>
</comment>
<dbReference type="Proteomes" id="UP001231189">
    <property type="component" value="Unassembled WGS sequence"/>
</dbReference>
<dbReference type="EMBL" id="JAUUTY010000005">
    <property type="protein sequence ID" value="KAK1629721.1"/>
    <property type="molecule type" value="Genomic_DNA"/>
</dbReference>
<accession>A0AAD8RPW2</accession>
<reference evidence="3" key="1">
    <citation type="submission" date="2023-07" db="EMBL/GenBank/DDBJ databases">
        <title>A chromosome-level genome assembly of Lolium multiflorum.</title>
        <authorList>
            <person name="Chen Y."/>
            <person name="Copetti D."/>
            <person name="Kolliker R."/>
            <person name="Studer B."/>
        </authorList>
    </citation>
    <scope>NUCLEOTIDE SEQUENCE</scope>
    <source>
        <strain evidence="3">02402/16</strain>
        <tissue evidence="3">Leaf</tissue>
    </source>
</reference>
<feature type="chain" id="PRO_5042161927" evidence="2">
    <location>
        <begin position="28"/>
        <end position="196"/>
    </location>
</feature>
<name>A0AAD8RPW2_LOLMU</name>
<dbReference type="AlphaFoldDB" id="A0AAD8RPW2"/>
<feature type="compositionally biased region" description="Low complexity" evidence="1">
    <location>
        <begin position="138"/>
        <end position="151"/>
    </location>
</feature>
<keyword evidence="2" id="KW-0732">Signal</keyword>
<protein>
    <submittedName>
        <fullName evidence="3">Uncharacterized protein</fullName>
    </submittedName>
</protein>
<gene>
    <name evidence="3" type="ORF">QYE76_004036</name>
</gene>
<dbReference type="PANTHER" id="PTHR33881">
    <property type="entry name" value="NEUROGENIC LOCUS NOTCH-LIKE PROTEIN"/>
    <property type="match status" value="1"/>
</dbReference>
<keyword evidence="4" id="KW-1185">Reference proteome</keyword>
<organism evidence="3 4">
    <name type="scientific">Lolium multiflorum</name>
    <name type="common">Italian ryegrass</name>
    <name type="synonym">Lolium perenne subsp. multiflorum</name>
    <dbReference type="NCBI Taxonomy" id="4521"/>
    <lineage>
        <taxon>Eukaryota</taxon>
        <taxon>Viridiplantae</taxon>
        <taxon>Streptophyta</taxon>
        <taxon>Embryophyta</taxon>
        <taxon>Tracheophyta</taxon>
        <taxon>Spermatophyta</taxon>
        <taxon>Magnoliopsida</taxon>
        <taxon>Liliopsida</taxon>
        <taxon>Poales</taxon>
        <taxon>Poaceae</taxon>
        <taxon>BOP clade</taxon>
        <taxon>Pooideae</taxon>
        <taxon>Poodae</taxon>
        <taxon>Poeae</taxon>
        <taxon>Poeae Chloroplast Group 2 (Poeae type)</taxon>
        <taxon>Loliodinae</taxon>
        <taxon>Loliinae</taxon>
        <taxon>Lolium</taxon>
    </lineage>
</organism>
<feature type="compositionally biased region" description="Polar residues" evidence="1">
    <location>
        <begin position="156"/>
        <end position="171"/>
    </location>
</feature>